<evidence type="ECO:0000259" key="2">
    <source>
        <dbReference type="Pfam" id="PF05699"/>
    </source>
</evidence>
<evidence type="ECO:0000256" key="1">
    <source>
        <dbReference type="SAM" id="MobiDB-lite"/>
    </source>
</evidence>
<gene>
    <name evidence="3" type="ORF">PHISCL_09298</name>
</gene>
<dbReference type="Proteomes" id="UP000266188">
    <property type="component" value="Unassembled WGS sequence"/>
</dbReference>
<proteinExistence type="predicted"/>
<comment type="caution">
    <text evidence="3">The sequence shown here is derived from an EMBL/GenBank/DDBJ whole genome shotgun (WGS) entry which is preliminary data.</text>
</comment>
<evidence type="ECO:0000313" key="4">
    <source>
        <dbReference type="Proteomes" id="UP000266188"/>
    </source>
</evidence>
<organism evidence="3 4">
    <name type="scientific">Aspergillus sclerotialis</name>
    <dbReference type="NCBI Taxonomy" id="2070753"/>
    <lineage>
        <taxon>Eukaryota</taxon>
        <taxon>Fungi</taxon>
        <taxon>Dikarya</taxon>
        <taxon>Ascomycota</taxon>
        <taxon>Pezizomycotina</taxon>
        <taxon>Eurotiomycetes</taxon>
        <taxon>Eurotiomycetidae</taxon>
        <taxon>Eurotiales</taxon>
        <taxon>Aspergillaceae</taxon>
        <taxon>Aspergillus</taxon>
        <taxon>Aspergillus subgen. Polypaecilum</taxon>
    </lineage>
</organism>
<dbReference type="AlphaFoldDB" id="A0A3A2ZAQ1"/>
<reference evidence="4" key="1">
    <citation type="submission" date="2017-02" db="EMBL/GenBank/DDBJ databases">
        <authorList>
            <person name="Tafer H."/>
            <person name="Lopandic K."/>
        </authorList>
    </citation>
    <scope>NUCLEOTIDE SEQUENCE [LARGE SCALE GENOMIC DNA]</scope>
    <source>
        <strain evidence="4">CBS 366.77</strain>
    </source>
</reference>
<dbReference type="Pfam" id="PF05699">
    <property type="entry name" value="Dimer_Tnp_hAT"/>
    <property type="match status" value="1"/>
</dbReference>
<dbReference type="SUPFAM" id="SSF53098">
    <property type="entry name" value="Ribonuclease H-like"/>
    <property type="match status" value="1"/>
</dbReference>
<evidence type="ECO:0000313" key="3">
    <source>
        <dbReference type="EMBL" id="RJE18367.1"/>
    </source>
</evidence>
<feature type="compositionally biased region" description="Basic and acidic residues" evidence="1">
    <location>
        <begin position="207"/>
        <end position="216"/>
    </location>
</feature>
<protein>
    <recommendedName>
        <fullName evidence="2">HAT C-terminal dimerisation domain-containing protein</fullName>
    </recommendedName>
</protein>
<dbReference type="InterPro" id="IPR008906">
    <property type="entry name" value="HATC_C_dom"/>
</dbReference>
<sequence length="216" mass="24729">MMIGSTDSTRDGQEDELKRYLNSGIVTGVPLRAFWREHQHEYPALASLARDILSIPATGAGVERLFKSARDICHYRRGSLNTTTIQELMMFMCTSRFEVEDDQLALNKEYLITDEIQEANNLREEEEDAQNEQSLEPISDNEEDDLVSQDQPITQRLSERAARKRRQSTASEPEDGALNTAYSDDGADIPLPNSQQRLSGRNRKRARRDDDQFIEY</sequence>
<name>A0A3A2ZAQ1_9EURO</name>
<dbReference type="EMBL" id="MVGC01000565">
    <property type="protein sequence ID" value="RJE18367.1"/>
    <property type="molecule type" value="Genomic_DNA"/>
</dbReference>
<accession>A0A3A2ZAQ1</accession>
<dbReference type="InterPro" id="IPR012337">
    <property type="entry name" value="RNaseH-like_sf"/>
</dbReference>
<dbReference type="OrthoDB" id="4509917at2759"/>
<feature type="region of interest" description="Disordered" evidence="1">
    <location>
        <begin position="122"/>
        <end position="216"/>
    </location>
</feature>
<feature type="domain" description="HAT C-terminal dimerisation" evidence="2">
    <location>
        <begin position="29"/>
        <end position="90"/>
    </location>
</feature>
<dbReference type="GO" id="GO:0046983">
    <property type="term" value="F:protein dimerization activity"/>
    <property type="evidence" value="ECO:0007669"/>
    <property type="project" value="InterPro"/>
</dbReference>
<keyword evidence="4" id="KW-1185">Reference proteome</keyword>